<dbReference type="Pfam" id="PF18592">
    <property type="entry name" value="Tho1_MOS11_C"/>
    <property type="match status" value="1"/>
</dbReference>
<dbReference type="Pfam" id="PF02037">
    <property type="entry name" value="SAP"/>
    <property type="match status" value="1"/>
</dbReference>
<gene>
    <name evidence="5" type="primary">THO1</name>
    <name evidence="5" type="ORF">AWJ20_1401</name>
</gene>
<dbReference type="InterPro" id="IPR052240">
    <property type="entry name" value="SAP_domain_ribonucleoprotein"/>
</dbReference>
<dbReference type="SMART" id="SM00513">
    <property type="entry name" value="SAP"/>
    <property type="match status" value="1"/>
</dbReference>
<dbReference type="PANTHER" id="PTHR46551:SF1">
    <property type="entry name" value="SAP DOMAIN-CONTAINING RIBONUCLEOPROTEIN"/>
    <property type="match status" value="1"/>
</dbReference>
<feature type="domain" description="SAP" evidence="4">
    <location>
        <begin position="4"/>
        <end position="38"/>
    </location>
</feature>
<dbReference type="InterPro" id="IPR040746">
    <property type="entry name" value="THO1_MOS11_C"/>
</dbReference>
<feature type="region of interest" description="Disordered" evidence="3">
    <location>
        <begin position="39"/>
        <end position="128"/>
    </location>
</feature>
<dbReference type="Proteomes" id="UP000189580">
    <property type="component" value="Chromosome a"/>
</dbReference>
<feature type="compositionally biased region" description="Low complexity" evidence="3">
    <location>
        <begin position="53"/>
        <end position="92"/>
    </location>
</feature>
<name>A0A167DNY7_9ASCO</name>
<keyword evidence="1" id="KW-0597">Phosphoprotein</keyword>
<comment type="similarity">
    <text evidence="2">Belongs to the SAP domain-containing ribonucleoprotein family.</text>
</comment>
<accession>A0A167DNY7</accession>
<dbReference type="AlphaFoldDB" id="A0A167DNY7"/>
<dbReference type="GO" id="GO:0016973">
    <property type="term" value="P:poly(A)+ mRNA export from nucleus"/>
    <property type="evidence" value="ECO:0007669"/>
    <property type="project" value="TreeGrafter"/>
</dbReference>
<dbReference type="PROSITE" id="PS50800">
    <property type="entry name" value="SAP"/>
    <property type="match status" value="1"/>
</dbReference>
<reference evidence="5 6" key="1">
    <citation type="submission" date="2016-02" db="EMBL/GenBank/DDBJ databases">
        <title>Complete genome sequence and transcriptome regulation of the pentose utilising yeast Sugiyamaella lignohabitans.</title>
        <authorList>
            <person name="Bellasio M."/>
            <person name="Peymann A."/>
            <person name="Valli M."/>
            <person name="Sipitzky M."/>
            <person name="Graf A."/>
            <person name="Sauer M."/>
            <person name="Marx H."/>
            <person name="Mattanovich D."/>
        </authorList>
    </citation>
    <scope>NUCLEOTIDE SEQUENCE [LARGE SCALE GENOMIC DNA]</scope>
    <source>
        <strain evidence="5 6">CBS 10342</strain>
    </source>
</reference>
<evidence type="ECO:0000256" key="2">
    <source>
        <dbReference type="ARBA" id="ARBA00046328"/>
    </source>
</evidence>
<keyword evidence="6" id="KW-1185">Reference proteome</keyword>
<evidence type="ECO:0000313" key="5">
    <source>
        <dbReference type="EMBL" id="ANB13120.1"/>
    </source>
</evidence>
<evidence type="ECO:0000256" key="1">
    <source>
        <dbReference type="ARBA" id="ARBA00022553"/>
    </source>
</evidence>
<dbReference type="Gene3D" id="1.10.720.30">
    <property type="entry name" value="SAP domain"/>
    <property type="match status" value="1"/>
</dbReference>
<evidence type="ECO:0000313" key="6">
    <source>
        <dbReference type="Proteomes" id="UP000189580"/>
    </source>
</evidence>
<dbReference type="InterPro" id="IPR003034">
    <property type="entry name" value="SAP_dom"/>
</dbReference>
<evidence type="ECO:0000259" key="4">
    <source>
        <dbReference type="PROSITE" id="PS50800"/>
    </source>
</evidence>
<dbReference type="InterPro" id="IPR036361">
    <property type="entry name" value="SAP_dom_sf"/>
</dbReference>
<organism evidence="5 6">
    <name type="scientific">Sugiyamaella lignohabitans</name>
    <dbReference type="NCBI Taxonomy" id="796027"/>
    <lineage>
        <taxon>Eukaryota</taxon>
        <taxon>Fungi</taxon>
        <taxon>Dikarya</taxon>
        <taxon>Ascomycota</taxon>
        <taxon>Saccharomycotina</taxon>
        <taxon>Dipodascomycetes</taxon>
        <taxon>Dipodascales</taxon>
        <taxon>Trichomonascaceae</taxon>
        <taxon>Sugiyamaella</taxon>
    </lineage>
</organism>
<dbReference type="GeneID" id="30033200"/>
<dbReference type="KEGG" id="slb:AWJ20_1401"/>
<proteinExistence type="inferred from homology"/>
<dbReference type="RefSeq" id="XP_018735597.1">
    <property type="nucleotide sequence ID" value="XM_018878278.1"/>
</dbReference>
<protein>
    <submittedName>
        <fullName evidence="5">Tho1p</fullName>
    </submittedName>
</protein>
<dbReference type="SUPFAM" id="SSF68906">
    <property type="entry name" value="SAP domain"/>
    <property type="match status" value="1"/>
</dbReference>
<dbReference type="PANTHER" id="PTHR46551">
    <property type="entry name" value="SAP DOMAIN-CONTAINING RIBONUCLEOPROTEIN"/>
    <property type="match status" value="1"/>
</dbReference>
<evidence type="ECO:0000256" key="3">
    <source>
        <dbReference type="SAM" id="MobiDB-lite"/>
    </source>
</evidence>
<dbReference type="GO" id="GO:0005634">
    <property type="term" value="C:nucleus"/>
    <property type="evidence" value="ECO:0007669"/>
    <property type="project" value="TreeGrafter"/>
</dbReference>
<dbReference type="EMBL" id="CP014501">
    <property type="protein sequence ID" value="ANB13120.1"/>
    <property type="molecule type" value="Genomic_DNA"/>
</dbReference>
<feature type="compositionally biased region" description="Low complexity" evidence="3">
    <location>
        <begin position="105"/>
        <end position="119"/>
    </location>
</feature>
<sequence length="213" mass="22263">MANYTSLKVIELKELLKERDLGVSGTKPELVARLEEDDAKRAATAGTAGSEPAVADAAADAVDAGADSTAVATETPTVATAPAAEAAPATATSPIVVDSEPVVVSETTASEPAAASTETSESKESDTEAVIAELEKRVNRLNKYGQPEEAAELTRKIERIKKLGLGEYKNADKVLKTVKNKSDSSVTKKSAASKYNIPEDVLAKRKARFASST</sequence>